<dbReference type="Proteomes" id="UP001247620">
    <property type="component" value="Unassembled WGS sequence"/>
</dbReference>
<keyword evidence="5" id="KW-0998">Cell outer membrane</keyword>
<accession>A0ABU1TFD7</accession>
<dbReference type="InterPro" id="IPR011990">
    <property type="entry name" value="TPR-like_helical_dom_sf"/>
</dbReference>
<feature type="signal peptide" evidence="6">
    <location>
        <begin position="1"/>
        <end position="26"/>
    </location>
</feature>
<evidence type="ECO:0000313" key="9">
    <source>
        <dbReference type="Proteomes" id="UP001247620"/>
    </source>
</evidence>
<comment type="similarity">
    <text evidence="2">Belongs to the SusD family.</text>
</comment>
<feature type="domain" description="RagB/SusD" evidence="7">
    <location>
        <begin position="217"/>
        <end position="539"/>
    </location>
</feature>
<proteinExistence type="inferred from homology"/>
<reference evidence="8 9" key="1">
    <citation type="submission" date="2023-07" db="EMBL/GenBank/DDBJ databases">
        <title>Sorghum-associated microbial communities from plants grown in Nebraska, USA.</title>
        <authorList>
            <person name="Schachtman D."/>
        </authorList>
    </citation>
    <scope>NUCLEOTIDE SEQUENCE [LARGE SCALE GENOMIC DNA]</scope>
    <source>
        <strain evidence="8 9">3262</strain>
    </source>
</reference>
<organism evidence="8 9">
    <name type="scientific">Mucilaginibacter pocheonensis</name>
    <dbReference type="NCBI Taxonomy" id="398050"/>
    <lineage>
        <taxon>Bacteria</taxon>
        <taxon>Pseudomonadati</taxon>
        <taxon>Bacteroidota</taxon>
        <taxon>Sphingobacteriia</taxon>
        <taxon>Sphingobacteriales</taxon>
        <taxon>Sphingobacteriaceae</taxon>
        <taxon>Mucilaginibacter</taxon>
    </lineage>
</organism>
<protein>
    <recommendedName>
        <fullName evidence="7">RagB/SusD domain-containing protein</fullName>
    </recommendedName>
</protein>
<dbReference type="RefSeq" id="WP_310099631.1">
    <property type="nucleotide sequence ID" value="NZ_JAVDUU010000004.1"/>
</dbReference>
<name>A0ABU1TFD7_9SPHI</name>
<evidence type="ECO:0000256" key="2">
    <source>
        <dbReference type="ARBA" id="ARBA00006275"/>
    </source>
</evidence>
<dbReference type="EMBL" id="JAVDUU010000004">
    <property type="protein sequence ID" value="MDR6944127.1"/>
    <property type="molecule type" value="Genomic_DNA"/>
</dbReference>
<dbReference type="Pfam" id="PF07980">
    <property type="entry name" value="SusD_RagB"/>
    <property type="match status" value="1"/>
</dbReference>
<evidence type="ECO:0000256" key="6">
    <source>
        <dbReference type="SAM" id="SignalP"/>
    </source>
</evidence>
<dbReference type="SUPFAM" id="SSF48452">
    <property type="entry name" value="TPR-like"/>
    <property type="match status" value="1"/>
</dbReference>
<evidence type="ECO:0000256" key="5">
    <source>
        <dbReference type="ARBA" id="ARBA00023237"/>
    </source>
</evidence>
<evidence type="ECO:0000256" key="1">
    <source>
        <dbReference type="ARBA" id="ARBA00004442"/>
    </source>
</evidence>
<evidence type="ECO:0000259" key="7">
    <source>
        <dbReference type="Pfam" id="PF07980"/>
    </source>
</evidence>
<keyword evidence="4" id="KW-0472">Membrane</keyword>
<feature type="chain" id="PRO_5045724607" description="RagB/SusD domain-containing protein" evidence="6">
    <location>
        <begin position="27"/>
        <end position="539"/>
    </location>
</feature>
<dbReference type="Gene3D" id="1.25.40.390">
    <property type="match status" value="1"/>
</dbReference>
<dbReference type="InterPro" id="IPR012944">
    <property type="entry name" value="SusD_RagB_dom"/>
</dbReference>
<gene>
    <name evidence="8" type="ORF">J2W55_003987</name>
</gene>
<comment type="subcellular location">
    <subcellularLocation>
        <location evidence="1">Cell outer membrane</location>
    </subcellularLocation>
</comment>
<evidence type="ECO:0000256" key="3">
    <source>
        <dbReference type="ARBA" id="ARBA00022729"/>
    </source>
</evidence>
<sequence>MNKIFRSISFNAIILMLCFASCQKVSVPVKTELTPDVFPQNTAQYAQAAGPVYVALRGNISVEHFFMQSASTDEVIFPAYGGNWYNGGEFQQLHYHTWTKDHPGVSGEWYWTSTIIGLANQALATLQSAEPDGAAKQQDLAELRMVRALAYFYQMDSFGNVPIVTVAGDYSAHPNKARKEVFNFIETEIKAALPSLSSTIGQTTYGRPTKYMAYALLAKMYLNAEYYTGTKRYDDCIAACDNVISSGVFHLEPRSTYLKMFYPDNGPQTAEFIFAIPFDPSAANSLPFRSQNLHQRYDLPRRLVSKYKVNFTPDGAISTLPSYYANFNDPNDVRNKQWLTGPQYENDGKTPATYTTTNQSYDQFYKGSNPNGSITYQVTLTPNIVLRQDVNTFDVGNDEIGWNMGYHNIKFHPDSTSLNRNMKNDIPIFRYSDILLMKAEAILRGGSTTLGQSALALVNMLRVERTSSAAWSTVTLEDIYAERCREFAWESWHRNDMIRFGKYETSWGFKTDANPNHRIFPIPTAAMQLNKALVQNPGY</sequence>
<keyword evidence="3 6" id="KW-0732">Signal</keyword>
<evidence type="ECO:0000256" key="4">
    <source>
        <dbReference type="ARBA" id="ARBA00023136"/>
    </source>
</evidence>
<evidence type="ECO:0000313" key="8">
    <source>
        <dbReference type="EMBL" id="MDR6944127.1"/>
    </source>
</evidence>
<comment type="caution">
    <text evidence="8">The sequence shown here is derived from an EMBL/GenBank/DDBJ whole genome shotgun (WGS) entry which is preliminary data.</text>
</comment>
<keyword evidence="9" id="KW-1185">Reference proteome</keyword>